<evidence type="ECO:0000313" key="16">
    <source>
        <dbReference type="Proteomes" id="UP000886523"/>
    </source>
</evidence>
<dbReference type="OrthoDB" id="3176171at2759"/>
<comment type="caution">
    <text evidence="15">The sequence shown here is derived from an EMBL/GenBank/DDBJ whole genome shotgun (WGS) entry which is preliminary data.</text>
</comment>
<dbReference type="InterPro" id="IPR049780">
    <property type="entry name" value="PH_KIFIA_KIFIB"/>
</dbReference>
<evidence type="ECO:0000256" key="10">
    <source>
        <dbReference type="PROSITE-ProRule" id="PRU00283"/>
    </source>
</evidence>
<accession>A0A9P6B635</accession>
<keyword evidence="7 11" id="KW-0175">Coiled coil</keyword>
<keyword evidence="16" id="KW-1185">Reference proteome</keyword>
<evidence type="ECO:0008006" key="17">
    <source>
        <dbReference type="Google" id="ProtNLM"/>
    </source>
</evidence>
<dbReference type="SMART" id="SM00129">
    <property type="entry name" value="KISc"/>
    <property type="match status" value="1"/>
</dbReference>
<reference evidence="15" key="1">
    <citation type="journal article" date="2020" name="Nat. Commun.">
        <title>Large-scale genome sequencing of mycorrhizal fungi provides insights into the early evolution of symbiotic traits.</title>
        <authorList>
            <person name="Miyauchi S."/>
            <person name="Kiss E."/>
            <person name="Kuo A."/>
            <person name="Drula E."/>
            <person name="Kohler A."/>
            <person name="Sanchez-Garcia M."/>
            <person name="Morin E."/>
            <person name="Andreopoulos B."/>
            <person name="Barry K.W."/>
            <person name="Bonito G."/>
            <person name="Buee M."/>
            <person name="Carver A."/>
            <person name="Chen C."/>
            <person name="Cichocki N."/>
            <person name="Clum A."/>
            <person name="Culley D."/>
            <person name="Crous P.W."/>
            <person name="Fauchery L."/>
            <person name="Girlanda M."/>
            <person name="Hayes R.D."/>
            <person name="Keri Z."/>
            <person name="LaButti K."/>
            <person name="Lipzen A."/>
            <person name="Lombard V."/>
            <person name="Magnuson J."/>
            <person name="Maillard F."/>
            <person name="Murat C."/>
            <person name="Nolan M."/>
            <person name="Ohm R.A."/>
            <person name="Pangilinan J."/>
            <person name="Pereira M.F."/>
            <person name="Perotto S."/>
            <person name="Peter M."/>
            <person name="Pfister S."/>
            <person name="Riley R."/>
            <person name="Sitrit Y."/>
            <person name="Stielow J.B."/>
            <person name="Szollosi G."/>
            <person name="Zifcakova L."/>
            <person name="Stursova M."/>
            <person name="Spatafora J.W."/>
            <person name="Tedersoo L."/>
            <person name="Vaario L.M."/>
            <person name="Yamada A."/>
            <person name="Yan M."/>
            <person name="Wang P."/>
            <person name="Xu J."/>
            <person name="Bruns T."/>
            <person name="Baldrian P."/>
            <person name="Vilgalys R."/>
            <person name="Dunand C."/>
            <person name="Henrissat B."/>
            <person name="Grigoriev I.V."/>
            <person name="Hibbett D."/>
            <person name="Nagy L.G."/>
            <person name="Martin F.M."/>
        </authorList>
    </citation>
    <scope>NUCLEOTIDE SEQUENCE</scope>
    <source>
        <strain evidence="15">UP504</strain>
    </source>
</reference>
<dbReference type="CDD" id="cd01365">
    <property type="entry name" value="KISc_KIF1A_KIF1B"/>
    <property type="match status" value="1"/>
</dbReference>
<evidence type="ECO:0000256" key="12">
    <source>
        <dbReference type="SAM" id="MobiDB-lite"/>
    </source>
</evidence>
<dbReference type="InterPro" id="IPR036961">
    <property type="entry name" value="Kinesin_motor_dom_sf"/>
</dbReference>
<keyword evidence="3" id="KW-0963">Cytoplasm</keyword>
<comment type="subcellular location">
    <subcellularLocation>
        <location evidence="1">Cytoplasm</location>
        <location evidence="1">Cytoskeleton</location>
    </subcellularLocation>
</comment>
<evidence type="ECO:0000256" key="4">
    <source>
        <dbReference type="ARBA" id="ARBA00022701"/>
    </source>
</evidence>
<evidence type="ECO:0000259" key="14">
    <source>
        <dbReference type="PROSITE" id="PS50067"/>
    </source>
</evidence>
<dbReference type="GO" id="GO:0047496">
    <property type="term" value="P:vesicle transport along microtubule"/>
    <property type="evidence" value="ECO:0007669"/>
    <property type="project" value="UniProtKB-ARBA"/>
</dbReference>
<feature type="coiled-coil region" evidence="11">
    <location>
        <begin position="759"/>
        <end position="786"/>
    </location>
</feature>
<evidence type="ECO:0000259" key="13">
    <source>
        <dbReference type="PROSITE" id="PS50003"/>
    </source>
</evidence>
<dbReference type="PANTHER" id="PTHR47117:SF10">
    <property type="entry name" value="KINESIN-LIKE PROTEIN KIF1B"/>
    <property type="match status" value="1"/>
</dbReference>
<evidence type="ECO:0000256" key="2">
    <source>
        <dbReference type="ARBA" id="ARBA00022448"/>
    </source>
</evidence>
<dbReference type="GO" id="GO:0008574">
    <property type="term" value="F:plus-end-directed microtubule motor activity"/>
    <property type="evidence" value="ECO:0007669"/>
    <property type="project" value="UniProtKB-ARBA"/>
</dbReference>
<dbReference type="FunFam" id="3.40.850.10:FF:000047">
    <property type="entry name" value="Kinesin family protein"/>
    <property type="match status" value="1"/>
</dbReference>
<dbReference type="SUPFAM" id="SSF49879">
    <property type="entry name" value="SMAD/FHA domain"/>
    <property type="match status" value="1"/>
</dbReference>
<evidence type="ECO:0000256" key="1">
    <source>
        <dbReference type="ARBA" id="ARBA00004245"/>
    </source>
</evidence>
<keyword evidence="8 10" id="KW-0505">Motor protein</keyword>
<dbReference type="Pfam" id="PF00169">
    <property type="entry name" value="PH"/>
    <property type="match status" value="1"/>
</dbReference>
<keyword evidence="9" id="KW-0206">Cytoskeleton</keyword>
<dbReference type="GO" id="GO:0005546">
    <property type="term" value="F:phosphatidylinositol-4,5-bisphosphate binding"/>
    <property type="evidence" value="ECO:0007669"/>
    <property type="project" value="UniProtKB-ARBA"/>
</dbReference>
<evidence type="ECO:0000256" key="8">
    <source>
        <dbReference type="ARBA" id="ARBA00023175"/>
    </source>
</evidence>
<comment type="similarity">
    <text evidence="10">Belongs to the TRAFAC class myosin-kinesin ATPase superfamily. Kinesin family.</text>
</comment>
<feature type="region of interest" description="Disordered" evidence="12">
    <location>
        <begin position="679"/>
        <end position="698"/>
    </location>
</feature>
<proteinExistence type="inferred from homology"/>
<dbReference type="InterPro" id="IPR001849">
    <property type="entry name" value="PH_domain"/>
</dbReference>
<evidence type="ECO:0000256" key="9">
    <source>
        <dbReference type="ARBA" id="ARBA00023212"/>
    </source>
</evidence>
<evidence type="ECO:0000313" key="15">
    <source>
        <dbReference type="EMBL" id="KAF9518428.1"/>
    </source>
</evidence>
<feature type="binding site" evidence="10">
    <location>
        <begin position="108"/>
        <end position="115"/>
    </location>
    <ligand>
        <name>ATP</name>
        <dbReference type="ChEBI" id="CHEBI:30616"/>
    </ligand>
</feature>
<feature type="region of interest" description="Disordered" evidence="12">
    <location>
        <begin position="612"/>
        <end position="635"/>
    </location>
</feature>
<dbReference type="GO" id="GO:0005874">
    <property type="term" value="C:microtubule"/>
    <property type="evidence" value="ECO:0007669"/>
    <property type="project" value="UniProtKB-KW"/>
</dbReference>
<dbReference type="SUPFAM" id="SSF52540">
    <property type="entry name" value="P-loop containing nucleoside triphosphate hydrolases"/>
    <property type="match status" value="1"/>
</dbReference>
<keyword evidence="2" id="KW-0813">Transport</keyword>
<dbReference type="Gene3D" id="3.40.850.10">
    <property type="entry name" value="Kinesin motor domain"/>
    <property type="match status" value="1"/>
</dbReference>
<dbReference type="PRINTS" id="PR00380">
    <property type="entry name" value="KINESINHEAVY"/>
</dbReference>
<dbReference type="PANTHER" id="PTHR47117">
    <property type="entry name" value="STAR-RELATED LIPID TRANSFER PROTEIN 9"/>
    <property type="match status" value="1"/>
</dbReference>
<dbReference type="InterPro" id="IPR022140">
    <property type="entry name" value="Kinesin-like_KIF1-typ"/>
</dbReference>
<sequence length="1595" mass="176834">MGDHGGDGNIKVVVRCRPLNSREMARGAKGLIRMSGNQTFLDPPDIQDTGGRATERKTMAFSFDKSYWSAGPRDEPQYCSQQTLYDDLGKELLDHGFAGFNACILTCGQTGSGKSYSMMGYGADKGIIPLTCEELFHRVQEKTDRDSNLTFTVEVSYIEIYNEKVRDLLNPKNKGNLKVREHPSLGPYVEDLSKLMVASYQEMMTLMDEGNKARTVAATQMNETSSRSHAVFTLVLTQKKRDTQTNLDTEKVSRISLVDLAGSERANSTGATGTRLKEGANINKSLTTLGKVISSLAQASSDTSKPKGKKAGNEFIPYRDSVLTWLLKDSLGGNSKTAMIAAISPADYDETLSTLRYADQAKKIKNKAVVNEDPNAKLVRELKEELEMLRSRVAGGGGSSDEAFFNPRIPAEKQMVTYQTKDGQTKTVSKAELQEQLESSEKLMESLNETWEQKMARTQEIQKEREQALEELGITVEKNLIGVHTPKKMPHLVNLNEDPLMSECLVYQLKAGRTMVVGRMDGEKPSAIRLSGSNILDEHCYFENVDSVVTIHSMPGSITLLNGKQVEPEHPHKLRSGFRIILGDSHVFRFNNPEEVRKQRDRAKSSMHITVTANDGDPTVTRPGSPGGSASSEPDLDWTFAQREAALARLHGLDPGLDSLPDEDLNKLFDRITKLKSSRETRDLSVKGRPESSLSGVEDMWSEAGRPFSNEAYTDDTSVDPGPNGTPELDGMSEIHGHLDAQKLDYEARLNAIQESSEADDLKVEKEHMQTQLKMVQMQMKRLLELRARGIATDNADLVPFEPTIYTARELRLLRKTLDRWRAHRSFSMSEIILANAVTVKEANAIRHVLSIAIRSEVKELGKDVSYNFTIAAGGSLASPSSALHTIAGLGEFGDVTDPVLASATQPFVGVKVLDKRNNAVYVWSLDRLQQQLQKMRNLTAFIDRPSYSQHFASEEPFYDSPPPEYSFVGNALVSLACLSRRLSSTSTVPIFCRYTAEAIGSCRIDIRVANVVPPVRSPNSSTPHTRSSSPMPGTIPSGSKLSFFVTVDSVKGLSSLDFSAIHLQVRLSSFVGPTVQTEDVYTSNSVDLDRGVPSELKFRRTFSIAVTSKVANYLREGYAPVEFFAIVKSQYLERLERWDELREQRPPVNPDSSPPSSTTSFSSQPSTPPIMRRSENDFVVEQVHDVVAWIQISELTSDGSYQPVPVMSQAPLDPGSFSLHQGLQRRLRLTLTSNSGRQLPWSLISRVRLGSVRLLDSKGRVHETASKDMIDLKLLKHQSPQFRADGTGNIGVEVLWDSGAHDSYLLNRVTASNQRILLQLTWAVDIDTCGDPATFSMDMAVAIHGRDAKAPGLLMNLLTSTKSPRDLWRLDTSEKYVRGEEALGPWKPRGLSVVEDYVRLDCSERRAADVHAVKTILASLATFPSSGYDRTWDTTELLHKVLELWQRRFGHRGQIVLGQGTMDDNSVLPNLTPPESLKLVSSTKIVPRSDGATKKGHLLILSDAGTNTWQRQWFILRRPHLYIYAHSNELDEVGVISLSGSGVKVEHSSTMDTLFGRKHTFTLFTPSNSHALAAPNSKELLSWITKIDPSQIPT</sequence>
<protein>
    <recommendedName>
        <fullName evidence="17">Kinesin-like protein</fullName>
    </recommendedName>
</protein>
<evidence type="ECO:0000256" key="5">
    <source>
        <dbReference type="ARBA" id="ARBA00022741"/>
    </source>
</evidence>
<evidence type="ECO:0000256" key="11">
    <source>
        <dbReference type="SAM" id="Coils"/>
    </source>
</evidence>
<dbReference type="Gene3D" id="2.30.29.30">
    <property type="entry name" value="Pleckstrin-homology domain (PH domain)/Phosphotyrosine-binding domain (PTB)"/>
    <property type="match status" value="1"/>
</dbReference>
<dbReference type="Gene3D" id="6.10.250.2520">
    <property type="match status" value="1"/>
</dbReference>
<gene>
    <name evidence="15" type="ORF">BS47DRAFT_1379889</name>
</gene>
<dbReference type="Pfam" id="PF12423">
    <property type="entry name" value="KIF1B"/>
    <property type="match status" value="1"/>
</dbReference>
<evidence type="ECO:0000256" key="7">
    <source>
        <dbReference type="ARBA" id="ARBA00023054"/>
    </source>
</evidence>
<dbReference type="InterPro" id="IPR001752">
    <property type="entry name" value="Kinesin_motor_dom"/>
</dbReference>
<evidence type="ECO:0000256" key="6">
    <source>
        <dbReference type="ARBA" id="ARBA00022840"/>
    </source>
</evidence>
<dbReference type="GO" id="GO:0005524">
    <property type="term" value="F:ATP binding"/>
    <property type="evidence" value="ECO:0007669"/>
    <property type="project" value="UniProtKB-UniRule"/>
</dbReference>
<dbReference type="InterPro" id="IPR011993">
    <property type="entry name" value="PH-like_dom_sf"/>
</dbReference>
<feature type="compositionally biased region" description="Low complexity" evidence="12">
    <location>
        <begin position="1155"/>
        <end position="1166"/>
    </location>
</feature>
<dbReference type="InterPro" id="IPR022164">
    <property type="entry name" value="Kinesin-like"/>
</dbReference>
<evidence type="ECO:0000256" key="3">
    <source>
        <dbReference type="ARBA" id="ARBA00022490"/>
    </source>
</evidence>
<keyword evidence="6 10" id="KW-0067">ATP-binding</keyword>
<dbReference type="InterPro" id="IPR019821">
    <property type="entry name" value="Kinesin_motor_CS"/>
</dbReference>
<name>A0A9P6B635_9AGAM</name>
<dbReference type="PROSITE" id="PS50003">
    <property type="entry name" value="PH_DOMAIN"/>
    <property type="match status" value="1"/>
</dbReference>
<dbReference type="Pfam" id="PF00225">
    <property type="entry name" value="Kinesin"/>
    <property type="match status" value="1"/>
</dbReference>
<dbReference type="InterPro" id="IPR027417">
    <property type="entry name" value="P-loop_NTPase"/>
</dbReference>
<dbReference type="Proteomes" id="UP000886523">
    <property type="component" value="Unassembled WGS sequence"/>
</dbReference>
<dbReference type="GO" id="GO:0008017">
    <property type="term" value="F:microtubule binding"/>
    <property type="evidence" value="ECO:0007669"/>
    <property type="project" value="InterPro"/>
</dbReference>
<dbReference type="CDD" id="cd01233">
    <property type="entry name" value="PH_KIFIA_KIFIB"/>
    <property type="match status" value="1"/>
</dbReference>
<dbReference type="SMART" id="SM00233">
    <property type="entry name" value="PH"/>
    <property type="match status" value="1"/>
</dbReference>
<feature type="domain" description="PH" evidence="13">
    <location>
        <begin position="1492"/>
        <end position="1593"/>
    </location>
</feature>
<dbReference type="PROSITE" id="PS50067">
    <property type="entry name" value="KINESIN_MOTOR_2"/>
    <property type="match status" value="1"/>
</dbReference>
<feature type="domain" description="Kinesin motor" evidence="14">
    <location>
        <begin position="9"/>
        <end position="364"/>
    </location>
</feature>
<dbReference type="EMBL" id="MU128925">
    <property type="protein sequence ID" value="KAF9518428.1"/>
    <property type="molecule type" value="Genomic_DNA"/>
</dbReference>
<dbReference type="Gene3D" id="2.60.200.20">
    <property type="match status" value="1"/>
</dbReference>
<dbReference type="Pfam" id="PF16183">
    <property type="entry name" value="Kinesin_assoc"/>
    <property type="match status" value="1"/>
</dbReference>
<dbReference type="SUPFAM" id="SSF50729">
    <property type="entry name" value="PH domain-like"/>
    <property type="match status" value="1"/>
</dbReference>
<keyword evidence="5 10" id="KW-0547">Nucleotide-binding</keyword>
<dbReference type="InterPro" id="IPR032405">
    <property type="entry name" value="Kinesin_assoc"/>
</dbReference>
<organism evidence="15 16">
    <name type="scientific">Hydnum rufescens UP504</name>
    <dbReference type="NCBI Taxonomy" id="1448309"/>
    <lineage>
        <taxon>Eukaryota</taxon>
        <taxon>Fungi</taxon>
        <taxon>Dikarya</taxon>
        <taxon>Basidiomycota</taxon>
        <taxon>Agaricomycotina</taxon>
        <taxon>Agaricomycetes</taxon>
        <taxon>Cantharellales</taxon>
        <taxon>Hydnaceae</taxon>
        <taxon>Hydnum</taxon>
    </lineage>
</organism>
<dbReference type="PROSITE" id="PS00411">
    <property type="entry name" value="KINESIN_MOTOR_1"/>
    <property type="match status" value="1"/>
</dbReference>
<feature type="region of interest" description="Disordered" evidence="12">
    <location>
        <begin position="1144"/>
        <end position="1172"/>
    </location>
</feature>
<dbReference type="Pfam" id="PF12473">
    <property type="entry name" value="DUF3694"/>
    <property type="match status" value="1"/>
</dbReference>
<keyword evidence="4" id="KW-0493">Microtubule</keyword>
<feature type="compositionally biased region" description="Basic and acidic residues" evidence="12">
    <location>
        <begin position="679"/>
        <end position="690"/>
    </location>
</feature>
<dbReference type="InterPro" id="IPR008984">
    <property type="entry name" value="SMAD_FHA_dom_sf"/>
</dbReference>